<evidence type="ECO:0000313" key="4">
    <source>
        <dbReference type="Proteomes" id="UP000807371"/>
    </source>
</evidence>
<feature type="transmembrane region" description="Helical" evidence="2">
    <location>
        <begin position="172"/>
        <end position="193"/>
    </location>
</feature>
<name>A0ABS0NNS6_9ACTN</name>
<reference evidence="3 4" key="1">
    <citation type="submission" date="2020-09" db="EMBL/GenBank/DDBJ databases">
        <title>Biosynthesis of the nuclear factor of activated T cells inhibitor NFAT-133 and its congeners in Streptomyces pactum.</title>
        <authorList>
            <person name="Zhou W."/>
            <person name="Posri P."/>
            <person name="Abugrain M.E."/>
            <person name="Weisberg A.J."/>
            <person name="Chang J.H."/>
            <person name="Mahmud T."/>
        </authorList>
    </citation>
    <scope>NUCLEOTIDE SEQUENCE [LARGE SCALE GENOMIC DNA]</scope>
    <source>
        <strain evidence="3 4">ATCC 27456</strain>
    </source>
</reference>
<dbReference type="RefSeq" id="WP_197990188.1">
    <property type="nucleotide sequence ID" value="NZ_JACYXC010000001.1"/>
</dbReference>
<feature type="transmembrane region" description="Helical" evidence="2">
    <location>
        <begin position="289"/>
        <end position="306"/>
    </location>
</feature>
<proteinExistence type="predicted"/>
<evidence type="ECO:0000256" key="2">
    <source>
        <dbReference type="SAM" id="Phobius"/>
    </source>
</evidence>
<evidence type="ECO:0000256" key="1">
    <source>
        <dbReference type="SAM" id="MobiDB-lite"/>
    </source>
</evidence>
<accession>A0ABS0NNS6</accession>
<sequence>MGQGRTLTRQARVVGAVLCAALALLSSAWIIRDLGEADEPGDLWWTWAGLPYRTSTVLFGSALADLVLVVLALFAAGAALRTPSAAGALGSLGLIAVALRLPLLWTVDDDWGERLGAADGLLTRATLSGWAAVALGTALLLTAVVGGRPAAPPGGYEVPPADRAPAVPGPGVAAAGALVLAATGVVLAAWQFYWAQELEWERYEALITGEGLFITLLATPPAWSAWAAVLLALAAAVATARRAAYARPLGMMTGALVLLDGISGTAVYFKVEYIEHFDELPTTETLGVLTSFFEVLAGFLALVLLAQRGVPHPGYGPPGGYGRPVGAGGYGTGSGGYGDTAGGYGDGPGGYGTPASGGYGHGPGGHGYGTGPGGHGYGNGPGGYGGGHGTPAGYGYGDDAGPPGGGPGSAHPPEPPVPPRPPDPPPSGW</sequence>
<keyword evidence="2" id="KW-1133">Transmembrane helix</keyword>
<keyword evidence="2" id="KW-0812">Transmembrane</keyword>
<feature type="transmembrane region" description="Helical" evidence="2">
    <location>
        <begin position="213"/>
        <end position="237"/>
    </location>
</feature>
<dbReference type="Proteomes" id="UP000807371">
    <property type="component" value="Unassembled WGS sequence"/>
</dbReference>
<protein>
    <submittedName>
        <fullName evidence="3">Uncharacterized protein</fullName>
    </submittedName>
</protein>
<keyword evidence="2" id="KW-0472">Membrane</keyword>
<gene>
    <name evidence="3" type="ORF">IHE55_19450</name>
</gene>
<comment type="caution">
    <text evidence="3">The sequence shown here is derived from an EMBL/GenBank/DDBJ whole genome shotgun (WGS) entry which is preliminary data.</text>
</comment>
<feature type="transmembrane region" description="Helical" evidence="2">
    <location>
        <begin position="86"/>
        <end position="107"/>
    </location>
</feature>
<organism evidence="3 4">
    <name type="scientific">Streptomyces pactum</name>
    <dbReference type="NCBI Taxonomy" id="68249"/>
    <lineage>
        <taxon>Bacteria</taxon>
        <taxon>Bacillati</taxon>
        <taxon>Actinomycetota</taxon>
        <taxon>Actinomycetes</taxon>
        <taxon>Kitasatosporales</taxon>
        <taxon>Streptomycetaceae</taxon>
        <taxon>Streptomyces</taxon>
    </lineage>
</organism>
<feature type="transmembrane region" description="Helical" evidence="2">
    <location>
        <begin position="127"/>
        <end position="151"/>
    </location>
</feature>
<feature type="compositionally biased region" description="Pro residues" evidence="1">
    <location>
        <begin position="410"/>
        <end position="429"/>
    </location>
</feature>
<feature type="compositionally biased region" description="Gly residues" evidence="1">
    <location>
        <begin position="375"/>
        <end position="408"/>
    </location>
</feature>
<feature type="transmembrane region" description="Helical" evidence="2">
    <location>
        <begin position="249"/>
        <end position="269"/>
    </location>
</feature>
<feature type="region of interest" description="Disordered" evidence="1">
    <location>
        <begin position="375"/>
        <end position="429"/>
    </location>
</feature>
<dbReference type="EMBL" id="JACYXC010000001">
    <property type="protein sequence ID" value="MBH5336826.1"/>
    <property type="molecule type" value="Genomic_DNA"/>
</dbReference>
<evidence type="ECO:0000313" key="3">
    <source>
        <dbReference type="EMBL" id="MBH5336826.1"/>
    </source>
</evidence>
<keyword evidence="4" id="KW-1185">Reference proteome</keyword>
<feature type="transmembrane region" description="Helical" evidence="2">
    <location>
        <begin position="52"/>
        <end position="74"/>
    </location>
</feature>